<dbReference type="SMART" id="SM00368">
    <property type="entry name" value="LRR_RI"/>
    <property type="match status" value="5"/>
</dbReference>
<accession>T0QVS0</accession>
<dbReference type="SUPFAM" id="SSF52047">
    <property type="entry name" value="RNI-like"/>
    <property type="match status" value="1"/>
</dbReference>
<dbReference type="eggNOG" id="KOG1909">
    <property type="taxonomic scope" value="Eukaryota"/>
</dbReference>
<name>T0QVS0_SAPDV</name>
<dbReference type="GO" id="GO:0031267">
    <property type="term" value="F:small GTPase binding"/>
    <property type="evidence" value="ECO:0007669"/>
    <property type="project" value="TreeGrafter"/>
</dbReference>
<dbReference type="Pfam" id="PF13855">
    <property type="entry name" value="LRR_8"/>
    <property type="match status" value="1"/>
</dbReference>
<dbReference type="AlphaFoldDB" id="T0QVS0"/>
<dbReference type="GO" id="GO:0005829">
    <property type="term" value="C:cytosol"/>
    <property type="evidence" value="ECO:0007669"/>
    <property type="project" value="TreeGrafter"/>
</dbReference>
<keyword evidence="1" id="KW-0343">GTPase activation</keyword>
<dbReference type="EMBL" id="JH767132">
    <property type="protein sequence ID" value="EQC42329.1"/>
    <property type="molecule type" value="Genomic_DNA"/>
</dbReference>
<keyword evidence="3" id="KW-0677">Repeat</keyword>
<dbReference type="GO" id="GO:0005634">
    <property type="term" value="C:nucleus"/>
    <property type="evidence" value="ECO:0007669"/>
    <property type="project" value="TreeGrafter"/>
</dbReference>
<dbReference type="RefSeq" id="XP_008603752.1">
    <property type="nucleotide sequence ID" value="XM_008605530.1"/>
</dbReference>
<keyword evidence="2" id="KW-0433">Leucine-rich repeat</keyword>
<dbReference type="GO" id="GO:0006913">
    <property type="term" value="P:nucleocytoplasmic transport"/>
    <property type="evidence" value="ECO:0007669"/>
    <property type="project" value="TreeGrafter"/>
</dbReference>
<dbReference type="InterPro" id="IPR032675">
    <property type="entry name" value="LRR_dom_sf"/>
</dbReference>
<dbReference type="PANTHER" id="PTHR24113:SF12">
    <property type="entry name" value="RAN GTPASE-ACTIVATING PROTEIN 1"/>
    <property type="match status" value="1"/>
</dbReference>
<evidence type="ECO:0000256" key="3">
    <source>
        <dbReference type="ARBA" id="ARBA00022737"/>
    </source>
</evidence>
<organism evidence="4 5">
    <name type="scientific">Saprolegnia diclina (strain VS20)</name>
    <dbReference type="NCBI Taxonomy" id="1156394"/>
    <lineage>
        <taxon>Eukaryota</taxon>
        <taxon>Sar</taxon>
        <taxon>Stramenopiles</taxon>
        <taxon>Oomycota</taxon>
        <taxon>Saprolegniomycetes</taxon>
        <taxon>Saprolegniales</taxon>
        <taxon>Saprolegniaceae</taxon>
        <taxon>Saprolegnia</taxon>
    </lineage>
</organism>
<evidence type="ECO:0000313" key="5">
    <source>
        <dbReference type="Proteomes" id="UP000030762"/>
    </source>
</evidence>
<dbReference type="OrthoDB" id="6500038at2759"/>
<proteinExistence type="predicted"/>
<keyword evidence="5" id="KW-1185">Reference proteome</keyword>
<dbReference type="GO" id="GO:0048471">
    <property type="term" value="C:perinuclear region of cytoplasm"/>
    <property type="evidence" value="ECO:0007669"/>
    <property type="project" value="TreeGrafter"/>
</dbReference>
<sequence>MAKRAKPTPALLPELFEHVGRFIMTSNEMAAFLHALPVEWLSEPLAALLELFHAVRSRRLVVPVGDVFYPCHVRLWPYFELPYEVADPQLRAWIAKAAILSPVVDINGFDLPPAYPLQPLTRINLHAVSTWAMLERAIALWPERIECIEISFGDDVDQMWPSASVDAMPNALRGLPALREVAFTSQSNVINHDPLPLIQALAPTPIICAEFIYPHVTWSAATVTAMANWLRAGSLKVVALEGACMTDTECTKLCEAIADSPTLLDLEIKGGALPFRFFKDILALPSQLHSLVLEPLVYDDLPAITSVLSSSQLQLVTLVFESVSPNPAPKATLALMKALRRLRRLRHLELTMIQLSPACVGSLAALLPQLTNFYLEASGLGDEEIQLLAAVLPHCPSLGHLHLIDQGCTYVGAMALAAVIPLCPLLRKIDLRGNRVGSIGAHAFSSVLSHLLELDLSENKIGFDGAVALSRVVPATCHMEMLGLQGNPLEKEGLLAIIHALQHCAHRDGVIKVSDTLALDEDRQACDEAIDRLPDAAWVTFREDEPFEE</sequence>
<dbReference type="STRING" id="1156394.T0QVS0"/>
<reference evidence="4 5" key="1">
    <citation type="submission" date="2012-04" db="EMBL/GenBank/DDBJ databases">
        <title>The Genome Sequence of Saprolegnia declina VS20.</title>
        <authorList>
            <consortium name="The Broad Institute Genome Sequencing Platform"/>
            <person name="Russ C."/>
            <person name="Nusbaum C."/>
            <person name="Tyler B."/>
            <person name="van West P."/>
            <person name="Dieguez-Uribeondo J."/>
            <person name="de Bruijn I."/>
            <person name="Tripathy S."/>
            <person name="Jiang R."/>
            <person name="Young S.K."/>
            <person name="Zeng Q."/>
            <person name="Gargeya S."/>
            <person name="Fitzgerald M."/>
            <person name="Haas B."/>
            <person name="Abouelleil A."/>
            <person name="Alvarado L."/>
            <person name="Arachchi H.M."/>
            <person name="Berlin A."/>
            <person name="Chapman S.B."/>
            <person name="Goldberg J."/>
            <person name="Griggs A."/>
            <person name="Gujja S."/>
            <person name="Hansen M."/>
            <person name="Howarth C."/>
            <person name="Imamovic A."/>
            <person name="Larimer J."/>
            <person name="McCowen C."/>
            <person name="Montmayeur A."/>
            <person name="Murphy C."/>
            <person name="Neiman D."/>
            <person name="Pearson M."/>
            <person name="Priest M."/>
            <person name="Roberts A."/>
            <person name="Saif S."/>
            <person name="Shea T."/>
            <person name="Sisk P."/>
            <person name="Sykes S."/>
            <person name="Wortman J."/>
            <person name="Nusbaum C."/>
            <person name="Birren B."/>
        </authorList>
    </citation>
    <scope>NUCLEOTIDE SEQUENCE [LARGE SCALE GENOMIC DNA]</scope>
    <source>
        <strain evidence="4 5">VS20</strain>
    </source>
</reference>
<evidence type="ECO:0000256" key="1">
    <source>
        <dbReference type="ARBA" id="ARBA00022468"/>
    </source>
</evidence>
<dbReference type="InterPro" id="IPR027038">
    <property type="entry name" value="RanGap"/>
</dbReference>
<dbReference type="GeneID" id="19940795"/>
<dbReference type="OMA" id="WPERIEC"/>
<gene>
    <name evidence="4" type="ORF">SDRG_00068</name>
</gene>
<dbReference type="PANTHER" id="PTHR24113">
    <property type="entry name" value="RAN GTPASE-ACTIVATING PROTEIN 1"/>
    <property type="match status" value="1"/>
</dbReference>
<evidence type="ECO:0000313" key="4">
    <source>
        <dbReference type="EMBL" id="EQC42329.1"/>
    </source>
</evidence>
<dbReference type="InParanoid" id="T0QVS0"/>
<dbReference type="InterPro" id="IPR001611">
    <property type="entry name" value="Leu-rich_rpt"/>
</dbReference>
<dbReference type="Proteomes" id="UP000030762">
    <property type="component" value="Unassembled WGS sequence"/>
</dbReference>
<dbReference type="GO" id="GO:0005096">
    <property type="term" value="F:GTPase activator activity"/>
    <property type="evidence" value="ECO:0007669"/>
    <property type="project" value="UniProtKB-KW"/>
</dbReference>
<dbReference type="VEuPathDB" id="FungiDB:SDRG_00068"/>
<dbReference type="Gene3D" id="3.80.10.10">
    <property type="entry name" value="Ribonuclease Inhibitor"/>
    <property type="match status" value="1"/>
</dbReference>
<protein>
    <submittedName>
        <fullName evidence="4">Uncharacterized protein</fullName>
    </submittedName>
</protein>
<evidence type="ECO:0000256" key="2">
    <source>
        <dbReference type="ARBA" id="ARBA00022614"/>
    </source>
</evidence>